<evidence type="ECO:0000313" key="10">
    <source>
        <dbReference type="EMBL" id="KAL3284690.1"/>
    </source>
</evidence>
<dbReference type="GO" id="GO:0005874">
    <property type="term" value="C:microtubule"/>
    <property type="evidence" value="ECO:0007669"/>
    <property type="project" value="UniProtKB-KW"/>
</dbReference>
<dbReference type="PANTHER" id="PTHR24115">
    <property type="entry name" value="KINESIN-RELATED"/>
    <property type="match status" value="1"/>
</dbReference>
<evidence type="ECO:0000256" key="4">
    <source>
        <dbReference type="ARBA" id="ARBA00023212"/>
    </source>
</evidence>
<dbReference type="SUPFAM" id="SSF52540">
    <property type="entry name" value="P-loop containing nucleoside triphosphate hydrolases"/>
    <property type="match status" value="1"/>
</dbReference>
<dbReference type="PROSITE" id="PS00411">
    <property type="entry name" value="KINESIN_MOTOR_1"/>
    <property type="match status" value="1"/>
</dbReference>
<feature type="compositionally biased region" description="Polar residues" evidence="8">
    <location>
        <begin position="673"/>
        <end position="693"/>
    </location>
</feature>
<feature type="binding site" evidence="5">
    <location>
        <begin position="117"/>
        <end position="124"/>
    </location>
    <ligand>
        <name>ATP</name>
        <dbReference type="ChEBI" id="CHEBI:30616"/>
    </ligand>
</feature>
<accession>A0ABD2P2A2</accession>
<dbReference type="AlphaFoldDB" id="A0ABD2P2A2"/>
<dbReference type="Pfam" id="PF16540">
    <property type="entry name" value="MKLP1_Arf_bdg"/>
    <property type="match status" value="1"/>
</dbReference>
<dbReference type="InterPro" id="IPR019821">
    <property type="entry name" value="Kinesin_motor_CS"/>
</dbReference>
<dbReference type="InterPro" id="IPR032384">
    <property type="entry name" value="Kif23_Arf-bd"/>
</dbReference>
<dbReference type="Gene3D" id="3.40.850.10">
    <property type="entry name" value="Kinesin motor domain"/>
    <property type="match status" value="1"/>
</dbReference>
<evidence type="ECO:0000256" key="3">
    <source>
        <dbReference type="ARBA" id="ARBA00022840"/>
    </source>
</evidence>
<comment type="subcellular location">
    <subcellularLocation>
        <location evidence="1">Cytoplasm</location>
        <location evidence="1">Cytoskeleton</location>
    </subcellularLocation>
</comment>
<feature type="region of interest" description="Disordered" evidence="8">
    <location>
        <begin position="1"/>
        <end position="31"/>
    </location>
</feature>
<evidence type="ECO:0000259" key="9">
    <source>
        <dbReference type="PROSITE" id="PS50067"/>
    </source>
</evidence>
<dbReference type="InterPro" id="IPR027640">
    <property type="entry name" value="Kinesin-like_fam"/>
</dbReference>
<keyword evidence="4" id="KW-0963">Cytoplasm</keyword>
<dbReference type="GO" id="GO:0003774">
    <property type="term" value="F:cytoskeletal motor activity"/>
    <property type="evidence" value="ECO:0007669"/>
    <property type="project" value="UniProtKB-UniRule"/>
</dbReference>
<comment type="caution">
    <text evidence="10">The sequence shown here is derived from an EMBL/GenBank/DDBJ whole genome shotgun (WGS) entry which is preliminary data.</text>
</comment>
<keyword evidence="11" id="KW-1185">Reference proteome</keyword>
<dbReference type="Gene3D" id="2.60.40.4330">
    <property type="entry name" value="Kinesin-like protein Kif23, Arf6-interacting domain"/>
    <property type="match status" value="1"/>
</dbReference>
<gene>
    <name evidence="10" type="ORF">HHI36_018839</name>
</gene>
<feature type="region of interest" description="Disordered" evidence="8">
    <location>
        <begin position="654"/>
        <end position="701"/>
    </location>
</feature>
<keyword evidence="6" id="KW-0493">Microtubule</keyword>
<keyword evidence="5 6" id="KW-0505">Motor protein</keyword>
<evidence type="ECO:0000256" key="8">
    <source>
        <dbReference type="SAM" id="MobiDB-lite"/>
    </source>
</evidence>
<dbReference type="InterPro" id="IPR027417">
    <property type="entry name" value="P-loop_NTPase"/>
</dbReference>
<evidence type="ECO:0000256" key="6">
    <source>
        <dbReference type="RuleBase" id="RU000394"/>
    </source>
</evidence>
<sequence length="797" mass="90862">MNTPYRITPYPQRTLKREKTTLSNGSSDNSKEPVKVFCRIRPLKEDEDTSCILLVSPTVLSLNTPSDPKYPSQRQLHCQFNQIFTSYATQKEVFDFVAMPLLQDLLKGKNALLLSYGVTGSGKTYTLSGEPNNPGIMPRCIDTLFNTIDEFQAPKFMIKPDKMNGFEIQAENDAVKDRLFENRANAKTLSKQSKKGSGDQLHYINDEIRIKDIDENNLYAVFVSYIEIYNNTVFDLLDESNGKPLQSKILREDAQKNMYVNGVVEIEVKSADEAFEILNSGQKRKRMGHTLLNSESSRSHSVFNIRLVQVEQIAHNSEGDPMVPDSNIIKVSQLSLVDLAGSERTNRTQTTGMRLKEAGRINNSLMCLRNCLEVLRENQVTKCNKIVPYRDSRLTFLFKNFFEGYGKVEMIVCVNPSCLDYDENLQVMKFAEMTQDVKIKKPENRDTPYMRKTVKKINTPMSTTKVKSNSSFSLPKIPSFLFDVENLTEMGVTIDQIAKALKLRGSKMETNYSEYNNKVKHFRKRLCDLNEGNILNLSEIKSMKTIIKKGKQESYNLKNKIVDLETVNDSLSAKNQELQEVIRSLRCINDEKDLKINQKILEKERAKQKFAMANEKMSQELENKLRKQREHLQATMKAKENKLKKVKQILESDDPLLSQEDVETPDYDPQHTPPTTILKETQTPSKRNIQTPSARHRRSRSAGEVWLEHNSIKPIPLGTVLQPCVKKRKSLTKLTKASDITNPKQSKYCLIAQDQDTEGEIETKVYKGDIVSTCGGGAQVIFNDVELLKQKSPTESP</sequence>
<dbReference type="InterPro" id="IPR038105">
    <property type="entry name" value="Kif23_Arf-bd_sf"/>
</dbReference>
<evidence type="ECO:0000256" key="7">
    <source>
        <dbReference type="SAM" id="Coils"/>
    </source>
</evidence>
<dbReference type="PANTHER" id="PTHR24115:SF600">
    <property type="entry name" value="KINESIN-LIKE PROTEIN KIF23"/>
    <property type="match status" value="1"/>
</dbReference>
<evidence type="ECO:0000313" key="11">
    <source>
        <dbReference type="Proteomes" id="UP001516400"/>
    </source>
</evidence>
<dbReference type="InterPro" id="IPR036961">
    <property type="entry name" value="Kinesin_motor_dom_sf"/>
</dbReference>
<organism evidence="10 11">
    <name type="scientific">Cryptolaemus montrouzieri</name>
    <dbReference type="NCBI Taxonomy" id="559131"/>
    <lineage>
        <taxon>Eukaryota</taxon>
        <taxon>Metazoa</taxon>
        <taxon>Ecdysozoa</taxon>
        <taxon>Arthropoda</taxon>
        <taxon>Hexapoda</taxon>
        <taxon>Insecta</taxon>
        <taxon>Pterygota</taxon>
        <taxon>Neoptera</taxon>
        <taxon>Endopterygota</taxon>
        <taxon>Coleoptera</taxon>
        <taxon>Polyphaga</taxon>
        <taxon>Cucujiformia</taxon>
        <taxon>Coccinelloidea</taxon>
        <taxon>Coccinellidae</taxon>
        <taxon>Scymninae</taxon>
        <taxon>Scymnini</taxon>
        <taxon>Cryptolaemus</taxon>
    </lineage>
</organism>
<keyword evidence="4" id="KW-0206">Cytoskeleton</keyword>
<feature type="domain" description="Kinesin motor" evidence="9">
    <location>
        <begin position="33"/>
        <end position="437"/>
    </location>
</feature>
<keyword evidence="3 5" id="KW-0067">ATP-binding</keyword>
<dbReference type="GO" id="GO:0005524">
    <property type="term" value="F:ATP binding"/>
    <property type="evidence" value="ECO:0007669"/>
    <property type="project" value="UniProtKB-UniRule"/>
</dbReference>
<dbReference type="Pfam" id="PF00225">
    <property type="entry name" value="Kinesin"/>
    <property type="match status" value="1"/>
</dbReference>
<dbReference type="Proteomes" id="UP001516400">
    <property type="component" value="Unassembled WGS sequence"/>
</dbReference>
<protein>
    <recommendedName>
        <fullName evidence="6">Kinesin-like protein</fullName>
    </recommendedName>
</protein>
<keyword evidence="2 5" id="KW-0547">Nucleotide-binding</keyword>
<dbReference type="EMBL" id="JABFTP020000165">
    <property type="protein sequence ID" value="KAL3284690.1"/>
    <property type="molecule type" value="Genomic_DNA"/>
</dbReference>
<name>A0ABD2P2A2_9CUCU</name>
<reference evidence="10 11" key="1">
    <citation type="journal article" date="2021" name="BMC Biol.">
        <title>Horizontally acquired antibacterial genes associated with adaptive radiation of ladybird beetles.</title>
        <authorList>
            <person name="Li H.S."/>
            <person name="Tang X.F."/>
            <person name="Huang Y.H."/>
            <person name="Xu Z.Y."/>
            <person name="Chen M.L."/>
            <person name="Du X.Y."/>
            <person name="Qiu B.Y."/>
            <person name="Chen P.T."/>
            <person name="Zhang W."/>
            <person name="Slipinski A."/>
            <person name="Escalona H.E."/>
            <person name="Waterhouse R.M."/>
            <person name="Zwick A."/>
            <person name="Pang H."/>
        </authorList>
    </citation>
    <scope>NUCLEOTIDE SEQUENCE [LARGE SCALE GENOMIC DNA]</scope>
    <source>
        <strain evidence="10">SYSU2018</strain>
    </source>
</reference>
<evidence type="ECO:0000256" key="1">
    <source>
        <dbReference type="ARBA" id="ARBA00004245"/>
    </source>
</evidence>
<evidence type="ECO:0000256" key="2">
    <source>
        <dbReference type="ARBA" id="ARBA00022741"/>
    </source>
</evidence>
<feature type="coiled-coil region" evidence="7">
    <location>
        <begin position="561"/>
        <end position="649"/>
    </location>
</feature>
<dbReference type="FunFam" id="2.60.40.4330:FF:000002">
    <property type="entry name" value="Kinesin-like protein"/>
    <property type="match status" value="1"/>
</dbReference>
<comment type="similarity">
    <text evidence="5 6">Belongs to the TRAFAC class myosin-kinesin ATPase superfamily. Kinesin family.</text>
</comment>
<dbReference type="SMART" id="SM00129">
    <property type="entry name" value="KISc"/>
    <property type="match status" value="1"/>
</dbReference>
<proteinExistence type="inferred from homology"/>
<dbReference type="InterPro" id="IPR001752">
    <property type="entry name" value="Kinesin_motor_dom"/>
</dbReference>
<keyword evidence="7" id="KW-0175">Coiled coil</keyword>
<dbReference type="PROSITE" id="PS50067">
    <property type="entry name" value="KINESIN_MOTOR_2"/>
    <property type="match status" value="1"/>
</dbReference>
<evidence type="ECO:0000256" key="5">
    <source>
        <dbReference type="PROSITE-ProRule" id="PRU00283"/>
    </source>
</evidence>
<dbReference type="PRINTS" id="PR00380">
    <property type="entry name" value="KINESINHEAVY"/>
</dbReference>